<proteinExistence type="predicted"/>
<comment type="caution">
    <text evidence="1">The sequence shown here is derived from an EMBL/GenBank/DDBJ whole genome shotgun (WGS) entry which is preliminary data.</text>
</comment>
<dbReference type="EMBL" id="ADMB01000020">
    <property type="protein sequence ID" value="EHR38818.1"/>
    <property type="molecule type" value="Genomic_DNA"/>
</dbReference>
<accession>A0ABP2NM22</accession>
<protein>
    <submittedName>
        <fullName evidence="1">Uncharacterized protein</fullName>
    </submittedName>
</protein>
<evidence type="ECO:0000313" key="2">
    <source>
        <dbReference type="Proteomes" id="UP000005963"/>
    </source>
</evidence>
<evidence type="ECO:0000313" key="1">
    <source>
        <dbReference type="EMBL" id="EHR38818.1"/>
    </source>
</evidence>
<sequence length="68" mass="8169">MNKSYEELKKENAELKRQLEERQIIYEPIANEIIEIFAKYRIEFWEVTGLLELVKLKCQHQNSDKSLG</sequence>
<dbReference type="GeneID" id="62778876"/>
<gene>
    <name evidence="1" type="ORF">HMPREF9454_00416</name>
</gene>
<name>A0ABP2NM22_9FIRM</name>
<dbReference type="Proteomes" id="UP000005963">
    <property type="component" value="Unassembled WGS sequence"/>
</dbReference>
<reference evidence="1 2" key="1">
    <citation type="submission" date="2012-01" db="EMBL/GenBank/DDBJ databases">
        <title>The Genome Sequence of Megamonas funiformis YIT 11815.</title>
        <authorList>
            <consortium name="The Broad Institute Genome Sequencing Platform"/>
            <person name="Earl A."/>
            <person name="Ward D."/>
            <person name="Feldgarden M."/>
            <person name="Gevers D."/>
            <person name="Morotomi M."/>
            <person name="Young S.K."/>
            <person name="Zeng Q."/>
            <person name="Gargeya S."/>
            <person name="Fitzgerald M."/>
            <person name="Haas B."/>
            <person name="Abouelleil A."/>
            <person name="Alvarado L."/>
            <person name="Arachchi H.M."/>
            <person name="Berlin A."/>
            <person name="Chapman S.B."/>
            <person name="Gearin G."/>
            <person name="Goldberg J."/>
            <person name="Griggs A."/>
            <person name="Gujja S."/>
            <person name="Hansen M."/>
            <person name="Heiman D."/>
            <person name="Howarth C."/>
            <person name="Larimer J."/>
            <person name="Lui A."/>
            <person name="MacDonald P.J.P."/>
            <person name="McCowen C."/>
            <person name="Montmayeur A."/>
            <person name="Murphy C."/>
            <person name="Neiman D."/>
            <person name="Pearson M."/>
            <person name="Priest M."/>
            <person name="Roberts A."/>
            <person name="Saif S."/>
            <person name="Shea T."/>
            <person name="Sisk P."/>
            <person name="Stolte C."/>
            <person name="Sykes S."/>
            <person name="Wortman J."/>
            <person name="Nusbaum C."/>
            <person name="Birren B."/>
        </authorList>
    </citation>
    <scope>NUCLEOTIDE SEQUENCE [LARGE SCALE GENOMIC DNA]</scope>
    <source>
        <strain evidence="1 2">YIT 11815</strain>
    </source>
</reference>
<organism evidence="1 2">
    <name type="scientific">Megamonas funiformis YIT 11815</name>
    <dbReference type="NCBI Taxonomy" id="742816"/>
    <lineage>
        <taxon>Bacteria</taxon>
        <taxon>Bacillati</taxon>
        <taxon>Bacillota</taxon>
        <taxon>Negativicutes</taxon>
        <taxon>Selenomonadales</taxon>
        <taxon>Selenomonadaceae</taxon>
        <taxon>Megamonas</taxon>
    </lineage>
</organism>
<keyword evidence="2" id="KW-1185">Reference proteome</keyword>
<dbReference type="RefSeq" id="WP_008537619.1">
    <property type="nucleotide sequence ID" value="NZ_JH601090.1"/>
</dbReference>